<dbReference type="EMBL" id="ABJB010748352">
    <property type="status" value="NOT_ANNOTATED_CDS"/>
    <property type="molecule type" value="Genomic_DNA"/>
</dbReference>
<dbReference type="AlphaFoldDB" id="B7Q683"/>
<dbReference type="InterPro" id="IPR000215">
    <property type="entry name" value="Serpin_fam"/>
</dbReference>
<dbReference type="OrthoDB" id="9440847at2759"/>
<dbReference type="CDD" id="cd00172">
    <property type="entry name" value="serpin"/>
    <property type="match status" value="1"/>
</dbReference>
<dbReference type="EMBL" id="DS866317">
    <property type="protein sequence ID" value="EEC14374.1"/>
    <property type="molecule type" value="Genomic_DNA"/>
</dbReference>
<dbReference type="HOGENOM" id="CLU_023330_0_2_1"/>
<keyword evidence="7" id="KW-1185">Reference proteome</keyword>
<keyword evidence="2" id="KW-0722">Serine protease inhibitor</keyword>
<dbReference type="VEuPathDB" id="VectorBase:ISCI021415"/>
<dbReference type="InParanoid" id="B7Q683"/>
<dbReference type="VEuPathDB" id="VectorBase:ISCW021415"/>
<protein>
    <submittedName>
        <fullName evidence="5">Serpin 2, putative</fullName>
        <ecNumber evidence="5">2.7.11.1</ecNumber>
    </submittedName>
</protein>
<dbReference type="PaxDb" id="6945-B7Q683"/>
<dbReference type="PROSITE" id="PS00284">
    <property type="entry name" value="SERPIN"/>
    <property type="match status" value="1"/>
</dbReference>
<dbReference type="EMBL" id="ABJB010951727">
    <property type="status" value="NOT_ANNOTATED_CDS"/>
    <property type="molecule type" value="Genomic_DNA"/>
</dbReference>
<proteinExistence type="inferred from homology"/>
<dbReference type="EC" id="2.7.11.1" evidence="5"/>
<dbReference type="PANTHER" id="PTHR11461">
    <property type="entry name" value="SERINE PROTEASE INHIBITOR, SERPIN"/>
    <property type="match status" value="1"/>
</dbReference>
<evidence type="ECO:0000259" key="4">
    <source>
        <dbReference type="SMART" id="SM00093"/>
    </source>
</evidence>
<reference evidence="5 7" key="1">
    <citation type="submission" date="2008-03" db="EMBL/GenBank/DDBJ databases">
        <title>Annotation of Ixodes scapularis.</title>
        <authorList>
            <consortium name="Ixodes scapularis Genome Project Consortium"/>
            <person name="Caler E."/>
            <person name="Hannick L.I."/>
            <person name="Bidwell S."/>
            <person name="Joardar V."/>
            <person name="Thiagarajan M."/>
            <person name="Amedeo P."/>
            <person name="Galinsky K.J."/>
            <person name="Schobel S."/>
            <person name="Inman J."/>
            <person name="Hostetler J."/>
            <person name="Miller J."/>
            <person name="Hammond M."/>
            <person name="Megy K."/>
            <person name="Lawson D."/>
            <person name="Kodira C."/>
            <person name="Sutton G."/>
            <person name="Meyer J."/>
            <person name="Hill C.A."/>
            <person name="Birren B."/>
            <person name="Nene V."/>
            <person name="Collins F."/>
            <person name="Alarcon-Chaidez F."/>
            <person name="Wikel S."/>
            <person name="Strausberg R."/>
        </authorList>
    </citation>
    <scope>NUCLEOTIDE SEQUENCE [LARGE SCALE GENOMIC DNA]</scope>
    <source>
        <strain evidence="7">Wikel</strain>
        <strain evidence="5">Wikel colony</strain>
    </source>
</reference>
<dbReference type="Gene3D" id="3.30.497.10">
    <property type="entry name" value="Antithrombin, subunit I, domain 2"/>
    <property type="match status" value="1"/>
</dbReference>
<organism>
    <name type="scientific">Ixodes scapularis</name>
    <name type="common">Black-legged tick</name>
    <name type="synonym">Deer tick</name>
    <dbReference type="NCBI Taxonomy" id="6945"/>
    <lineage>
        <taxon>Eukaryota</taxon>
        <taxon>Metazoa</taxon>
        <taxon>Ecdysozoa</taxon>
        <taxon>Arthropoda</taxon>
        <taxon>Chelicerata</taxon>
        <taxon>Arachnida</taxon>
        <taxon>Acari</taxon>
        <taxon>Parasitiformes</taxon>
        <taxon>Ixodida</taxon>
        <taxon>Ixodoidea</taxon>
        <taxon>Ixodidae</taxon>
        <taxon>Ixodinae</taxon>
        <taxon>Ixodes</taxon>
    </lineage>
</organism>
<dbReference type="SUPFAM" id="SSF56574">
    <property type="entry name" value="Serpins"/>
    <property type="match status" value="1"/>
</dbReference>
<dbReference type="EnsemblMetazoa" id="ISCW021415-RA">
    <property type="protein sequence ID" value="ISCW021415-PA"/>
    <property type="gene ID" value="ISCW021415"/>
</dbReference>
<dbReference type="EMBL" id="ABJB010060112">
    <property type="status" value="NOT_ANNOTATED_CDS"/>
    <property type="molecule type" value="Genomic_DNA"/>
</dbReference>
<comment type="similarity">
    <text evidence="3">Belongs to the serpin family.</text>
</comment>
<dbReference type="GO" id="GO:0004867">
    <property type="term" value="F:serine-type endopeptidase inhibitor activity"/>
    <property type="evidence" value="ECO:0007669"/>
    <property type="project" value="UniProtKB-KW"/>
</dbReference>
<keyword evidence="1" id="KW-0646">Protease inhibitor</keyword>
<dbReference type="EMBL" id="ABJB011058141">
    <property type="status" value="NOT_ANNOTATED_CDS"/>
    <property type="molecule type" value="Genomic_DNA"/>
</dbReference>
<feature type="non-terminal residue" evidence="5">
    <location>
        <position position="1"/>
    </location>
</feature>
<accession>B7Q683</accession>
<evidence type="ECO:0000313" key="7">
    <source>
        <dbReference type="Proteomes" id="UP000001555"/>
    </source>
</evidence>
<dbReference type="PANTHER" id="PTHR11461:SF372">
    <property type="entry name" value="ACCESSORY GLAND PROTEIN ACP76A-RELATED"/>
    <property type="match status" value="1"/>
</dbReference>
<evidence type="ECO:0000256" key="2">
    <source>
        <dbReference type="ARBA" id="ARBA00022900"/>
    </source>
</evidence>
<dbReference type="Proteomes" id="UP000001555">
    <property type="component" value="Unassembled WGS sequence"/>
</dbReference>
<dbReference type="Gene3D" id="2.30.39.10">
    <property type="entry name" value="Alpha-1-antitrypsin, domain 1"/>
    <property type="match status" value="1"/>
</dbReference>
<name>B7Q683_IXOSC</name>
<dbReference type="InterPro" id="IPR042185">
    <property type="entry name" value="Serpin_sf_2"/>
</dbReference>
<feature type="domain" description="Serpin" evidence="4">
    <location>
        <begin position="41"/>
        <end position="394"/>
    </location>
</feature>
<dbReference type="VEuPathDB" id="VectorBase:ISCP_003147"/>
<dbReference type="InterPro" id="IPR023795">
    <property type="entry name" value="Serpin_CS"/>
</dbReference>
<dbReference type="InterPro" id="IPR042178">
    <property type="entry name" value="Serpin_sf_1"/>
</dbReference>
<dbReference type="GO" id="GO:0005615">
    <property type="term" value="C:extracellular space"/>
    <property type="evidence" value="ECO:0000318"/>
    <property type="project" value="GO_Central"/>
</dbReference>
<evidence type="ECO:0000256" key="3">
    <source>
        <dbReference type="RuleBase" id="RU000411"/>
    </source>
</evidence>
<keyword evidence="5" id="KW-0808">Transferase</keyword>
<dbReference type="GO" id="GO:0004674">
    <property type="term" value="F:protein serine/threonine kinase activity"/>
    <property type="evidence" value="ECO:0007669"/>
    <property type="project" value="UniProtKB-EC"/>
</dbReference>
<evidence type="ECO:0000313" key="6">
    <source>
        <dbReference type="EnsemblMetazoa" id="ISCW021415-PA"/>
    </source>
</evidence>
<dbReference type="Pfam" id="PF00079">
    <property type="entry name" value="Serpin"/>
    <property type="match status" value="1"/>
</dbReference>
<evidence type="ECO:0000256" key="1">
    <source>
        <dbReference type="ARBA" id="ARBA00022690"/>
    </source>
</evidence>
<reference evidence="6" key="2">
    <citation type="submission" date="2020-05" db="UniProtKB">
        <authorList>
            <consortium name="EnsemblMetazoa"/>
        </authorList>
    </citation>
    <scope>IDENTIFICATION</scope>
    <source>
        <strain evidence="6">wikel</strain>
    </source>
</reference>
<gene>
    <name evidence="5" type="ORF">IscW_ISCW021415</name>
</gene>
<dbReference type="InterPro" id="IPR036186">
    <property type="entry name" value="Serpin_sf"/>
</dbReference>
<dbReference type="SMART" id="SM00093">
    <property type="entry name" value="SERPIN"/>
    <property type="match status" value="1"/>
</dbReference>
<sequence>FVPTKKSNTQSQSCLLSRARTMRHNWRARKKDRPVLQQFSLRLYRAMSKSGSNVFVSPFGTAVALVSALAGSRGDTADQILKALGVSNEDELLHEFDSIGRALGQLSENHVGLANKMYLSTSLELADSFKEAIHRDFYAQVGIVNFQGDPTLAVKEINSWFQRVTAHKMNAIVDVTDINYLTRVLMVSTAYLRCLWLDKFSEIYTTPMPFYTDEGEVMVQTMCSRRICNYCHVERLSCRVLELPCMLDQLELLILLPDVQSDLDFIEDNILAEDVQSFERMYTRNPLDIMLPKFTLDQLVTLLEGALRDMGMQNIFDPSNADLSKMSSDANLCVDSFIHEALFETSEEGLGEASPVPSPIPADIHKFRVDRPFIFVLLHHFNHAVVFVGAVRKP</sequence>
<dbReference type="InterPro" id="IPR023796">
    <property type="entry name" value="Serpin_dom"/>
</dbReference>
<evidence type="ECO:0000313" key="5">
    <source>
        <dbReference type="EMBL" id="EEC14374.1"/>
    </source>
</evidence>